<evidence type="ECO:0000313" key="2">
    <source>
        <dbReference type="EMBL" id="KTB45016.1"/>
    </source>
</evidence>
<name>A0A0W0G911_MONRR</name>
<dbReference type="EMBL" id="LATX01000801">
    <property type="protein sequence ID" value="KTB45016.1"/>
    <property type="molecule type" value="Genomic_DNA"/>
</dbReference>
<comment type="caution">
    <text evidence="2">The sequence shown here is derived from an EMBL/GenBank/DDBJ whole genome shotgun (WGS) entry which is preliminary data.</text>
</comment>
<protein>
    <submittedName>
        <fullName evidence="2">Uncharacterized protein</fullName>
    </submittedName>
</protein>
<gene>
    <name evidence="2" type="ORF">WG66_2401</name>
</gene>
<feature type="region of interest" description="Disordered" evidence="1">
    <location>
        <begin position="72"/>
        <end position="92"/>
    </location>
</feature>
<proteinExistence type="predicted"/>
<evidence type="ECO:0000313" key="3">
    <source>
        <dbReference type="Proteomes" id="UP000054988"/>
    </source>
</evidence>
<reference evidence="2 3" key="1">
    <citation type="submission" date="2015-12" db="EMBL/GenBank/DDBJ databases">
        <title>Draft genome sequence of Moniliophthora roreri, the causal agent of frosty pod rot of cacao.</title>
        <authorList>
            <person name="Aime M.C."/>
            <person name="Diaz-Valderrama J.R."/>
            <person name="Kijpornyongpan T."/>
            <person name="Phillips-Mora W."/>
        </authorList>
    </citation>
    <scope>NUCLEOTIDE SEQUENCE [LARGE SCALE GENOMIC DNA]</scope>
    <source>
        <strain evidence="2 3">MCA 2952</strain>
    </source>
</reference>
<feature type="compositionally biased region" description="Pro residues" evidence="1">
    <location>
        <begin position="80"/>
        <end position="92"/>
    </location>
</feature>
<sequence length="92" mass="10198">MSGSVFLNEKNIMSYSVRPTVFRFLRSLKPPDPNPELEEAKTVFKSVTKRPIDIAVIRYALSWFSRPSEAAQTPNGAILAPPPPPPHPPQTA</sequence>
<organism evidence="2 3">
    <name type="scientific">Moniliophthora roreri</name>
    <name type="common">Frosty pod rot fungus</name>
    <name type="synonym">Monilia roreri</name>
    <dbReference type="NCBI Taxonomy" id="221103"/>
    <lineage>
        <taxon>Eukaryota</taxon>
        <taxon>Fungi</taxon>
        <taxon>Dikarya</taxon>
        <taxon>Basidiomycota</taxon>
        <taxon>Agaricomycotina</taxon>
        <taxon>Agaricomycetes</taxon>
        <taxon>Agaricomycetidae</taxon>
        <taxon>Agaricales</taxon>
        <taxon>Marasmiineae</taxon>
        <taxon>Marasmiaceae</taxon>
        <taxon>Moniliophthora</taxon>
    </lineage>
</organism>
<evidence type="ECO:0000256" key="1">
    <source>
        <dbReference type="SAM" id="MobiDB-lite"/>
    </source>
</evidence>
<dbReference type="Proteomes" id="UP000054988">
    <property type="component" value="Unassembled WGS sequence"/>
</dbReference>
<dbReference type="AlphaFoldDB" id="A0A0W0G911"/>
<accession>A0A0W0G911</accession>